<sequence length="180" mass="18630">MTGFDAARALAENLLAAQSPARWARAQRAAIRVRELAEEAGADVVTLMTAAVLHPVGASPVVRRTGDERADAARFLAVRGLDPAVVALVGGAGTDPEAAVLRRCLDELDAEARQEPPPAAVARARANPGSWVYAIDDGHDPDGDVPPEAIRGAWPVNDAGEIDGAFVPNPNHRPAAGGDA</sequence>
<evidence type="ECO:0000256" key="1">
    <source>
        <dbReference type="SAM" id="MobiDB-lite"/>
    </source>
</evidence>
<evidence type="ECO:0000313" key="2">
    <source>
        <dbReference type="EMBL" id="TCK26007.1"/>
    </source>
</evidence>
<dbReference type="AlphaFoldDB" id="A0A4R1HTK9"/>
<dbReference type="Proteomes" id="UP000295560">
    <property type="component" value="Unassembled WGS sequence"/>
</dbReference>
<dbReference type="EMBL" id="SMFZ01000001">
    <property type="protein sequence ID" value="TCK26007.1"/>
    <property type="molecule type" value="Genomic_DNA"/>
</dbReference>
<dbReference type="SUPFAM" id="SSF109604">
    <property type="entry name" value="HD-domain/PDEase-like"/>
    <property type="match status" value="1"/>
</dbReference>
<evidence type="ECO:0000313" key="3">
    <source>
        <dbReference type="Proteomes" id="UP000295560"/>
    </source>
</evidence>
<dbReference type="OrthoDB" id="3579568at2"/>
<proteinExistence type="predicted"/>
<comment type="caution">
    <text evidence="2">The sequence shown here is derived from an EMBL/GenBank/DDBJ whole genome shotgun (WGS) entry which is preliminary data.</text>
</comment>
<reference evidence="2 3" key="1">
    <citation type="submission" date="2019-03" db="EMBL/GenBank/DDBJ databases">
        <title>Sequencing the genomes of 1000 actinobacteria strains.</title>
        <authorList>
            <person name="Klenk H.-P."/>
        </authorList>
    </citation>
    <scope>NUCLEOTIDE SEQUENCE [LARGE SCALE GENOMIC DNA]</scope>
    <source>
        <strain evidence="2 3">DSM 44969</strain>
    </source>
</reference>
<keyword evidence="3" id="KW-1185">Reference proteome</keyword>
<name>A0A4R1HTK9_PSEEN</name>
<gene>
    <name evidence="2" type="ORF">EV378_1834</name>
</gene>
<organism evidence="2 3">
    <name type="scientific">Pseudonocardia endophytica</name>
    <dbReference type="NCBI Taxonomy" id="401976"/>
    <lineage>
        <taxon>Bacteria</taxon>
        <taxon>Bacillati</taxon>
        <taxon>Actinomycetota</taxon>
        <taxon>Actinomycetes</taxon>
        <taxon>Pseudonocardiales</taxon>
        <taxon>Pseudonocardiaceae</taxon>
        <taxon>Pseudonocardia</taxon>
    </lineage>
</organism>
<evidence type="ECO:0008006" key="4">
    <source>
        <dbReference type="Google" id="ProtNLM"/>
    </source>
</evidence>
<protein>
    <recommendedName>
        <fullName evidence="4">HD domain-containing protein</fullName>
    </recommendedName>
</protein>
<accession>A0A4R1HTK9</accession>
<dbReference type="RefSeq" id="WP_132422619.1">
    <property type="nucleotide sequence ID" value="NZ_SMFZ01000001.1"/>
</dbReference>
<feature type="region of interest" description="Disordered" evidence="1">
    <location>
        <begin position="161"/>
        <end position="180"/>
    </location>
</feature>